<evidence type="ECO:0000313" key="6">
    <source>
        <dbReference type="EMBL" id="QJB68853.1"/>
    </source>
</evidence>
<dbReference type="InterPro" id="IPR051172">
    <property type="entry name" value="Chlamydia_OmcB"/>
</dbReference>
<name>A0A6H2DLJ2_9SPHN</name>
<evidence type="ECO:0000259" key="5">
    <source>
        <dbReference type="PROSITE" id="PS51829"/>
    </source>
</evidence>
<feature type="domain" description="P/Homo B" evidence="5">
    <location>
        <begin position="20"/>
        <end position="177"/>
    </location>
</feature>
<gene>
    <name evidence="6" type="ORF">HF685_05810</name>
</gene>
<dbReference type="Pfam" id="PF01483">
    <property type="entry name" value="P_proprotein"/>
    <property type="match status" value="1"/>
</dbReference>
<evidence type="ECO:0000256" key="2">
    <source>
        <dbReference type="ARBA" id="ARBA00022801"/>
    </source>
</evidence>
<feature type="region of interest" description="Disordered" evidence="3">
    <location>
        <begin position="584"/>
        <end position="615"/>
    </location>
</feature>
<dbReference type="GO" id="GO:0006508">
    <property type="term" value="P:proteolysis"/>
    <property type="evidence" value="ECO:0007669"/>
    <property type="project" value="UniProtKB-KW"/>
</dbReference>
<dbReference type="PANTHER" id="PTHR34819:SF3">
    <property type="entry name" value="CELL SURFACE PROTEIN"/>
    <property type="match status" value="1"/>
</dbReference>
<evidence type="ECO:0000256" key="4">
    <source>
        <dbReference type="SAM" id="SignalP"/>
    </source>
</evidence>
<dbReference type="AlphaFoldDB" id="A0A6H2DLJ2"/>
<dbReference type="RefSeq" id="WP_168818695.1">
    <property type="nucleotide sequence ID" value="NZ_CP051217.1"/>
</dbReference>
<protein>
    <submittedName>
        <fullName evidence="6">DUF11 domain-containing protein</fullName>
    </submittedName>
</protein>
<evidence type="ECO:0000313" key="7">
    <source>
        <dbReference type="Proteomes" id="UP000501600"/>
    </source>
</evidence>
<sequence>MRIVLCVFIAIAFGTISAPAQAQTVNQYSNVPASPVAIPDNACPATVSRTFTVGTSFTVADVDIGVLMDHTWRRDLRITLSSPLGTTVTLMDFVGGSADNLNVRFNDEGPDGTIAGHTSDDVLTPFYSSNRTPAAALSAFDGQNALGTWTLRICDQQGADIGSFRRGDLYITELPSNYADLSLSKTVNNATPANGSAIQYVVSLNNAASSPQTATSVVVRDLLPAGATYMSHTVSAGGGTYTVGTGNWVVPSIAPNQTRTLTINATVNATSGATVTNIAEITASSHPDIDSTVNNGITSEDDYASRSFTVSGTRVAGTPPNFNAVCPPSNQIVFDWNGKSWLVGSLNNSYSITGLGSVNYAVSTDVAFVTGSPTLNTTNTGGFGTTQESLFLNMNNNNQSDASTTVVTLPTAVPGLQFHLFDVDFGAGTNGWADKVTVTGSYNGATVTPILTNNIANYVVGNTVIGDGSSSGDQVNGNVVVTFMSPVDTVTFVYGNHTTAPTNPGNQFMNIYDFRYCQPQTTLSVTKISSVDSDPVNGATNPKAIPGATVRYCILMSNSGSATATSITATDNIPSDVTFTPGSMRSGTGCGSATAVEDDNATDDLAGPANDEADPFGASISGTTLTATAASLGPAASFALTFQAVVN</sequence>
<evidence type="ECO:0000256" key="1">
    <source>
        <dbReference type="ARBA" id="ARBA00022670"/>
    </source>
</evidence>
<dbReference type="GO" id="GO:0004252">
    <property type="term" value="F:serine-type endopeptidase activity"/>
    <property type="evidence" value="ECO:0007669"/>
    <property type="project" value="InterPro"/>
</dbReference>
<dbReference type="InterPro" id="IPR047589">
    <property type="entry name" value="DUF11_rpt"/>
</dbReference>
<dbReference type="InterPro" id="IPR001434">
    <property type="entry name" value="OmcB-like_DUF11"/>
</dbReference>
<dbReference type="EMBL" id="CP051217">
    <property type="protein sequence ID" value="QJB68853.1"/>
    <property type="molecule type" value="Genomic_DNA"/>
</dbReference>
<feature type="chain" id="PRO_5026036799" evidence="4">
    <location>
        <begin position="23"/>
        <end position="647"/>
    </location>
</feature>
<dbReference type="PROSITE" id="PS51829">
    <property type="entry name" value="P_HOMO_B"/>
    <property type="match status" value="1"/>
</dbReference>
<dbReference type="SUPFAM" id="SSF49785">
    <property type="entry name" value="Galactose-binding domain-like"/>
    <property type="match status" value="1"/>
</dbReference>
<dbReference type="PANTHER" id="PTHR34819">
    <property type="entry name" value="LARGE CYSTEINE-RICH PERIPLASMIC PROTEIN OMCB"/>
    <property type="match status" value="1"/>
</dbReference>
<accession>A0A6H2DLJ2</accession>
<dbReference type="Proteomes" id="UP000501600">
    <property type="component" value="Chromosome"/>
</dbReference>
<dbReference type="Gene3D" id="2.60.120.260">
    <property type="entry name" value="Galactose-binding domain-like"/>
    <property type="match status" value="1"/>
</dbReference>
<feature type="signal peptide" evidence="4">
    <location>
        <begin position="1"/>
        <end position="22"/>
    </location>
</feature>
<evidence type="ECO:0000256" key="3">
    <source>
        <dbReference type="SAM" id="MobiDB-lite"/>
    </source>
</evidence>
<dbReference type="InterPro" id="IPR008979">
    <property type="entry name" value="Galactose-bd-like_sf"/>
</dbReference>
<dbReference type="KEGG" id="phao:HF685_05810"/>
<dbReference type="Gene3D" id="2.60.40.1170">
    <property type="entry name" value="Mu homology domain, subdomain B"/>
    <property type="match status" value="1"/>
</dbReference>
<dbReference type="InterPro" id="IPR002884">
    <property type="entry name" value="P_dom"/>
</dbReference>
<keyword evidence="2" id="KW-0378">Hydrolase</keyword>
<proteinExistence type="predicted"/>
<keyword evidence="1" id="KW-0645">Protease</keyword>
<keyword evidence="7" id="KW-1185">Reference proteome</keyword>
<dbReference type="Pfam" id="PF01345">
    <property type="entry name" value="DUF11"/>
    <property type="match status" value="1"/>
</dbReference>
<organism evidence="6 7">
    <name type="scientific">Parasphingorhabdus halotolerans</name>
    <dbReference type="NCBI Taxonomy" id="2725558"/>
    <lineage>
        <taxon>Bacteria</taxon>
        <taxon>Pseudomonadati</taxon>
        <taxon>Pseudomonadota</taxon>
        <taxon>Alphaproteobacteria</taxon>
        <taxon>Sphingomonadales</taxon>
        <taxon>Sphingomonadaceae</taxon>
        <taxon>Parasphingorhabdus</taxon>
    </lineage>
</organism>
<keyword evidence="4" id="KW-0732">Signal</keyword>
<dbReference type="NCBIfam" id="TIGR01451">
    <property type="entry name" value="B_ant_repeat"/>
    <property type="match status" value="2"/>
</dbReference>
<reference evidence="6 7" key="1">
    <citation type="submission" date="2020-04" db="EMBL/GenBank/DDBJ databases">
        <title>Genome sequence for Sphingorhabdus sp. strain M1.</title>
        <authorList>
            <person name="Park S.-J."/>
        </authorList>
    </citation>
    <scope>NUCLEOTIDE SEQUENCE [LARGE SCALE GENOMIC DNA]</scope>
    <source>
        <strain evidence="6 7">JK6</strain>
    </source>
</reference>